<dbReference type="PROSITE" id="PS50096">
    <property type="entry name" value="IQ"/>
    <property type="match status" value="1"/>
</dbReference>
<sequence>MNNKSLIQVQVNDYVETPQNKSHRKLISKKIQPYMKAYGLKPEFFEVKGKQVVFKINNSTNLSNLNKTMFSSMPSTKRLTQKKAPSQKIESVKRAVVSLSDFQLLPLTTKYANLFQEIQNSQVSLIQSQCHDSASAIFRQSQDNFQDRSQHQRLDSLKQSIVELEKIKQVKIDELQNLQERIESVKKIEQINNSQIIIQGNKNLNKRQVRFKAATTIQAQVKSWIAQKKFNEWRKKKLEKFRRIIIIQKWWQKQLKLIKKKDKFEIGHNDKRLKDIDDHQFIILSNYSYKLKRIRILLVERKGKHKQDFRLYLNISNCQSILNEEITKDSYEFNILIDLITNQIINIIHVENNQLKIDLESKNFIYINRLLLQIEIQITQIIGNKYHILILRQELPVLENQEQQIQQSQQLENNESIENENTKNQVFHEEIPKSQFNSQDSNDIQLQIFIEENNQPQSDEMQEQQLEEKQEQQSEENHQPQLEEKQEIYIDQQNEHQQDEHRKTYSEEKHELQTDQNQVPQSNEKHQSDSEEKHEQYSEVNQENGNQQINQNENEQSKQDQYIEQEVEYYKIKLIPTDTDHNKNEQFYTNQVVEEDKNKSNFEDEKQNLIDQAALIRNKEEKPNQNDSNQWNSIIDDYPKQDLKQDIQEYQSQTSNNEQIDVEQVQFEDKNQEIQQLNIQESIVPEGQQDYEFNVHIQGSIEQEAYKVNNQKEEDIELHLIVQKIEETQNQTNIGLSLEIQKNEENNIDYAQKESIKNDDQNNQNNQVSNLESIQVNQPVELQDPKVEVQLNRSRDSNQFETLIQTQQVINQPENSKINDFIENKDNNDLENKSMTESVELKQQNDNIQVSQAEDHEQVDVQERQEFDQSEIRNQENQTIKFQFSTGFLNSQGEYLTSQQFNISFQEQDSLEYSADNSREFQPVYVTTLVVENIEIDVYQSNLRLTFKDKNKEFAECIFNMPKKFQSSLDFTKNNLYVYIMEGHIRCLEVDQGMKIQRFVRKMRFIKSVLFQLNQDLFLISLHRSSYAMQIFIFKNGRLQEEVTLRKLSKQCKLGLKKYFLSIGPQLIFSQGYLEDTVLSILENLGCKN</sequence>
<organism evidence="3 4">
    <name type="scientific">Paramecium octaurelia</name>
    <dbReference type="NCBI Taxonomy" id="43137"/>
    <lineage>
        <taxon>Eukaryota</taxon>
        <taxon>Sar</taxon>
        <taxon>Alveolata</taxon>
        <taxon>Ciliophora</taxon>
        <taxon>Intramacronucleata</taxon>
        <taxon>Oligohymenophorea</taxon>
        <taxon>Peniculida</taxon>
        <taxon>Parameciidae</taxon>
        <taxon>Paramecium</taxon>
    </lineage>
</organism>
<dbReference type="Proteomes" id="UP000683925">
    <property type="component" value="Unassembled WGS sequence"/>
</dbReference>
<dbReference type="PANTHER" id="PTHR15398">
    <property type="entry name" value="BROMODOMAIN-CONTAINING PROTEIN 8"/>
    <property type="match status" value="1"/>
</dbReference>
<evidence type="ECO:0000313" key="3">
    <source>
        <dbReference type="EMBL" id="CAD8196351.1"/>
    </source>
</evidence>
<feature type="coiled-coil region" evidence="1">
    <location>
        <begin position="161"/>
        <end position="188"/>
    </location>
</feature>
<reference evidence="3" key="1">
    <citation type="submission" date="2021-01" db="EMBL/GenBank/DDBJ databases">
        <authorList>
            <consortium name="Genoscope - CEA"/>
            <person name="William W."/>
        </authorList>
    </citation>
    <scope>NUCLEOTIDE SEQUENCE</scope>
</reference>
<name>A0A8S1X5L1_PAROT</name>
<evidence type="ECO:0000256" key="1">
    <source>
        <dbReference type="SAM" id="Coils"/>
    </source>
</evidence>
<dbReference type="OrthoDB" id="310264at2759"/>
<dbReference type="OMA" id="KKIQPYM"/>
<dbReference type="GO" id="GO:0035267">
    <property type="term" value="C:NuA4 histone acetyltransferase complex"/>
    <property type="evidence" value="ECO:0007669"/>
    <property type="project" value="TreeGrafter"/>
</dbReference>
<comment type="caution">
    <text evidence="3">The sequence shown here is derived from an EMBL/GenBank/DDBJ whole genome shotgun (WGS) entry which is preliminary data.</text>
</comment>
<feature type="compositionally biased region" description="Basic and acidic residues" evidence="2">
    <location>
        <begin position="466"/>
        <end position="513"/>
    </location>
</feature>
<proteinExistence type="predicted"/>
<protein>
    <submittedName>
        <fullName evidence="3">Uncharacterized protein</fullName>
    </submittedName>
</protein>
<keyword evidence="4" id="KW-1185">Reference proteome</keyword>
<evidence type="ECO:0000313" key="4">
    <source>
        <dbReference type="Proteomes" id="UP000683925"/>
    </source>
</evidence>
<feature type="coiled-coil region" evidence="1">
    <location>
        <begin position="592"/>
        <end position="680"/>
    </location>
</feature>
<evidence type="ECO:0000256" key="2">
    <source>
        <dbReference type="SAM" id="MobiDB-lite"/>
    </source>
</evidence>
<feature type="region of interest" description="Disordered" evidence="2">
    <location>
        <begin position="456"/>
        <end position="544"/>
    </location>
</feature>
<accession>A0A8S1X5L1</accession>
<dbReference type="EMBL" id="CAJJDP010000111">
    <property type="protein sequence ID" value="CAD8196351.1"/>
    <property type="molecule type" value="Genomic_DNA"/>
</dbReference>
<dbReference type="PANTHER" id="PTHR15398:SF4">
    <property type="entry name" value="BROMODOMAIN-CONTAINING PROTEIN 8 ISOFORM X1"/>
    <property type="match status" value="1"/>
</dbReference>
<keyword evidence="1" id="KW-0175">Coiled coil</keyword>
<gene>
    <name evidence="3" type="ORF">POCTA_138.1.T1110134</name>
</gene>
<feature type="compositionally biased region" description="Basic and acidic residues" evidence="2">
    <location>
        <begin position="523"/>
        <end position="537"/>
    </location>
</feature>
<dbReference type="AlphaFoldDB" id="A0A8S1X5L1"/>